<keyword evidence="9" id="KW-0325">Glycoprotein</keyword>
<dbReference type="InterPro" id="IPR001320">
    <property type="entry name" value="Iontro_rcpt_C"/>
</dbReference>
<evidence type="ECO:0000256" key="2">
    <source>
        <dbReference type="ARBA" id="ARBA00022448"/>
    </source>
</evidence>
<keyword evidence="3" id="KW-1003">Cell membrane</keyword>
<evidence type="ECO:0000256" key="1">
    <source>
        <dbReference type="ARBA" id="ARBA00004651"/>
    </source>
</evidence>
<keyword evidence="16" id="KW-1185">Reference proteome</keyword>
<feature type="site" description="Crucial to convey clamshell closure to channel opening" evidence="12">
    <location>
        <position position="44"/>
    </location>
</feature>
<evidence type="ECO:0000256" key="3">
    <source>
        <dbReference type="ARBA" id="ARBA00022475"/>
    </source>
</evidence>
<keyword evidence="5 13" id="KW-1133">Transmembrane helix</keyword>
<keyword evidence="6" id="KW-0406">Ion transport</keyword>
<reference evidence="15" key="1">
    <citation type="journal article" date="2020" name="bioRxiv">
        <title>Comparative genomics of Chlamydomonas.</title>
        <authorList>
            <person name="Craig R.J."/>
            <person name="Hasan A.R."/>
            <person name="Ness R.W."/>
            <person name="Keightley P.D."/>
        </authorList>
    </citation>
    <scope>NUCLEOTIDE SEQUENCE</scope>
    <source>
        <strain evidence="15">CCAP 11/173</strain>
    </source>
</reference>
<dbReference type="PRINTS" id="PR00177">
    <property type="entry name" value="NMDARECEPTOR"/>
</dbReference>
<evidence type="ECO:0000259" key="14">
    <source>
        <dbReference type="Pfam" id="PF00060"/>
    </source>
</evidence>
<keyword evidence="11" id="KW-0407">Ion channel</keyword>
<evidence type="ECO:0000256" key="13">
    <source>
        <dbReference type="SAM" id="Phobius"/>
    </source>
</evidence>
<evidence type="ECO:0000256" key="9">
    <source>
        <dbReference type="ARBA" id="ARBA00023180"/>
    </source>
</evidence>
<evidence type="ECO:0000256" key="7">
    <source>
        <dbReference type="ARBA" id="ARBA00023136"/>
    </source>
</evidence>
<comment type="caution">
    <text evidence="15">The sequence shown here is derived from an EMBL/GenBank/DDBJ whole genome shotgun (WGS) entry which is preliminary data.</text>
</comment>
<keyword evidence="8" id="KW-0675">Receptor</keyword>
<dbReference type="SUPFAM" id="SSF53850">
    <property type="entry name" value="Periplasmic binding protein-like II"/>
    <property type="match status" value="1"/>
</dbReference>
<dbReference type="GO" id="GO:0038023">
    <property type="term" value="F:signaling receptor activity"/>
    <property type="evidence" value="ECO:0007669"/>
    <property type="project" value="InterPro"/>
</dbReference>
<evidence type="ECO:0000256" key="10">
    <source>
        <dbReference type="ARBA" id="ARBA00023286"/>
    </source>
</evidence>
<sequence>MHAHTVAGRLYIMVFAFVSLLLVSAYTANLAAFFTRQGQPVQAITGINDFYKLNQPACIRNSTPAINFMARKYPGIRAIVVSETQAGLYDALADGRCVGVVNTDVHTRFMLGNSDAYCGLQIVGQTLSLGYYALPFRKAVNSTASSTNPIVVAMNLLVADFVESGQATDSAVVHFPTDTEALCHAKADAARLAGSSSGSSGDLVSISLVDVGGLFILQAAAVVLCLGISLITMTVRHCQQRRAGSQQLAQMGAQGARLGAMVVPGKDGVGCGESLSSLGADVSTPAAAEANSIAHPGNVHVVV</sequence>
<evidence type="ECO:0000256" key="8">
    <source>
        <dbReference type="ARBA" id="ARBA00023170"/>
    </source>
</evidence>
<dbReference type="GO" id="GO:0005886">
    <property type="term" value="C:plasma membrane"/>
    <property type="evidence" value="ECO:0007669"/>
    <property type="project" value="UniProtKB-SubCell"/>
</dbReference>
<dbReference type="OrthoDB" id="5984008at2759"/>
<dbReference type="Proteomes" id="UP000613740">
    <property type="component" value="Unassembled WGS sequence"/>
</dbReference>
<dbReference type="InterPro" id="IPR015683">
    <property type="entry name" value="Ionotropic_Glu_rcpt"/>
</dbReference>
<dbReference type="InterPro" id="IPR001508">
    <property type="entry name" value="Iono_Glu_rcpt_met"/>
</dbReference>
<evidence type="ECO:0000256" key="12">
    <source>
        <dbReference type="PIRSR" id="PIRSR601508-2"/>
    </source>
</evidence>
<evidence type="ECO:0000313" key="15">
    <source>
        <dbReference type="EMBL" id="KAG2435540.1"/>
    </source>
</evidence>
<comment type="subcellular location">
    <subcellularLocation>
        <location evidence="1">Cell membrane</location>
        <topology evidence="1">Multi-pass membrane protein</topology>
    </subcellularLocation>
</comment>
<dbReference type="AlphaFoldDB" id="A0A835TAX0"/>
<keyword evidence="2" id="KW-0813">Transport</keyword>
<feature type="domain" description="Ionotropic glutamate receptor C-terminal" evidence="14">
    <location>
        <begin position="4"/>
        <end position="189"/>
    </location>
</feature>
<dbReference type="PANTHER" id="PTHR18966">
    <property type="entry name" value="IONOTROPIC GLUTAMATE RECEPTOR"/>
    <property type="match status" value="1"/>
</dbReference>
<dbReference type="Pfam" id="PF00060">
    <property type="entry name" value="Lig_chan"/>
    <property type="match status" value="1"/>
</dbReference>
<evidence type="ECO:0000256" key="6">
    <source>
        <dbReference type="ARBA" id="ARBA00023065"/>
    </source>
</evidence>
<dbReference type="EMBL" id="JAEHOD010000052">
    <property type="protein sequence ID" value="KAG2435540.1"/>
    <property type="molecule type" value="Genomic_DNA"/>
</dbReference>
<dbReference type="GO" id="GO:0015276">
    <property type="term" value="F:ligand-gated monoatomic ion channel activity"/>
    <property type="evidence" value="ECO:0007669"/>
    <property type="project" value="InterPro"/>
</dbReference>
<gene>
    <name evidence="15" type="ORF">HYH02_011834</name>
</gene>
<proteinExistence type="predicted"/>
<keyword evidence="4 13" id="KW-0812">Transmembrane</keyword>
<accession>A0A835TAX0</accession>
<feature type="transmembrane region" description="Helical" evidence="13">
    <location>
        <begin position="215"/>
        <end position="235"/>
    </location>
</feature>
<evidence type="ECO:0000313" key="16">
    <source>
        <dbReference type="Proteomes" id="UP000613740"/>
    </source>
</evidence>
<evidence type="ECO:0000256" key="11">
    <source>
        <dbReference type="ARBA" id="ARBA00023303"/>
    </source>
</evidence>
<evidence type="ECO:0000256" key="5">
    <source>
        <dbReference type="ARBA" id="ARBA00022989"/>
    </source>
</evidence>
<feature type="transmembrane region" description="Helical" evidence="13">
    <location>
        <begin position="12"/>
        <end position="34"/>
    </location>
</feature>
<evidence type="ECO:0000256" key="4">
    <source>
        <dbReference type="ARBA" id="ARBA00022692"/>
    </source>
</evidence>
<dbReference type="Gene3D" id="1.10.287.70">
    <property type="match status" value="1"/>
</dbReference>
<keyword evidence="10" id="KW-1071">Ligand-gated ion channel</keyword>
<keyword evidence="7 13" id="KW-0472">Membrane</keyword>
<protein>
    <recommendedName>
        <fullName evidence="14">Ionotropic glutamate receptor C-terminal domain-containing protein</fullName>
    </recommendedName>
</protein>
<name>A0A835TAX0_9CHLO</name>
<organism evidence="15 16">
    <name type="scientific">Chlamydomonas schloesseri</name>
    <dbReference type="NCBI Taxonomy" id="2026947"/>
    <lineage>
        <taxon>Eukaryota</taxon>
        <taxon>Viridiplantae</taxon>
        <taxon>Chlorophyta</taxon>
        <taxon>core chlorophytes</taxon>
        <taxon>Chlorophyceae</taxon>
        <taxon>CS clade</taxon>
        <taxon>Chlamydomonadales</taxon>
        <taxon>Chlamydomonadaceae</taxon>
        <taxon>Chlamydomonas</taxon>
    </lineage>
</organism>